<organism evidence="2 3">
    <name type="scientific">Temnothorax longispinosus</name>
    <dbReference type="NCBI Taxonomy" id="300112"/>
    <lineage>
        <taxon>Eukaryota</taxon>
        <taxon>Metazoa</taxon>
        <taxon>Ecdysozoa</taxon>
        <taxon>Arthropoda</taxon>
        <taxon>Hexapoda</taxon>
        <taxon>Insecta</taxon>
        <taxon>Pterygota</taxon>
        <taxon>Neoptera</taxon>
        <taxon>Endopterygota</taxon>
        <taxon>Hymenoptera</taxon>
        <taxon>Apocrita</taxon>
        <taxon>Aculeata</taxon>
        <taxon>Formicoidea</taxon>
        <taxon>Formicidae</taxon>
        <taxon>Myrmicinae</taxon>
        <taxon>Temnothorax</taxon>
    </lineage>
</organism>
<gene>
    <name evidence="2" type="ORF">DBV15_07830</name>
</gene>
<evidence type="ECO:0000313" key="2">
    <source>
        <dbReference type="EMBL" id="TGZ42267.1"/>
    </source>
</evidence>
<dbReference type="EMBL" id="QBLH01003218">
    <property type="protein sequence ID" value="TGZ42267.1"/>
    <property type="molecule type" value="Genomic_DNA"/>
</dbReference>
<evidence type="ECO:0000256" key="1">
    <source>
        <dbReference type="SAM" id="MobiDB-lite"/>
    </source>
</evidence>
<feature type="region of interest" description="Disordered" evidence="1">
    <location>
        <begin position="19"/>
        <end position="39"/>
    </location>
</feature>
<proteinExistence type="predicted"/>
<name>A0A4S2K4V7_9HYME</name>
<evidence type="ECO:0000313" key="3">
    <source>
        <dbReference type="Proteomes" id="UP000310200"/>
    </source>
</evidence>
<accession>A0A4S2K4V7</accession>
<protein>
    <submittedName>
        <fullName evidence="2">Uncharacterized protein</fullName>
    </submittedName>
</protein>
<sequence>MYAERVAVPAGISSTRRDLADVRSIESSESRDMKRAIIK</sequence>
<dbReference type="Proteomes" id="UP000310200">
    <property type="component" value="Unassembled WGS sequence"/>
</dbReference>
<keyword evidence="3" id="KW-1185">Reference proteome</keyword>
<comment type="caution">
    <text evidence="2">The sequence shown here is derived from an EMBL/GenBank/DDBJ whole genome shotgun (WGS) entry which is preliminary data.</text>
</comment>
<reference evidence="2 3" key="1">
    <citation type="journal article" date="2019" name="Philos. Trans. R. Soc. Lond., B, Biol. Sci.">
        <title>Ant behaviour and brain gene expression of defending hosts depend on the ecological success of the intruding social parasite.</title>
        <authorList>
            <person name="Kaur R."/>
            <person name="Stoldt M."/>
            <person name="Jongepier E."/>
            <person name="Feldmeyer B."/>
            <person name="Menzel F."/>
            <person name="Bornberg-Bauer E."/>
            <person name="Foitzik S."/>
        </authorList>
    </citation>
    <scope>NUCLEOTIDE SEQUENCE [LARGE SCALE GENOMIC DNA]</scope>
    <source>
        <tissue evidence="2">Whole body</tissue>
    </source>
</reference>
<dbReference type="AlphaFoldDB" id="A0A4S2K4V7"/>